<feature type="transmembrane region" description="Helical" evidence="1">
    <location>
        <begin position="65"/>
        <end position="85"/>
    </location>
</feature>
<reference evidence="3" key="1">
    <citation type="submission" date="2023-07" db="EMBL/GenBank/DDBJ databases">
        <title>Paracoccus sp. MBLB3053 whole genome sequence.</title>
        <authorList>
            <person name="Hwang C.Y."/>
            <person name="Cho E.-S."/>
            <person name="Seo M.-J."/>
        </authorList>
    </citation>
    <scope>NUCLEOTIDE SEQUENCE [LARGE SCALE GENOMIC DNA]</scope>
    <source>
        <strain evidence="3">MBLB3053</strain>
    </source>
</reference>
<keyword evidence="1" id="KW-0812">Transmembrane</keyword>
<dbReference type="Pfam" id="PF11196">
    <property type="entry name" value="DUF2834"/>
    <property type="match status" value="1"/>
</dbReference>
<feature type="transmembrane region" description="Helical" evidence="1">
    <location>
        <begin position="12"/>
        <end position="30"/>
    </location>
</feature>
<dbReference type="InterPro" id="IPR021362">
    <property type="entry name" value="DUF2834"/>
</dbReference>
<dbReference type="EMBL" id="JAVQLW010000001">
    <property type="protein sequence ID" value="MDS9466269.1"/>
    <property type="molecule type" value="Genomic_DNA"/>
</dbReference>
<proteinExistence type="predicted"/>
<organism evidence="2 3">
    <name type="scientific">Paracoccus aurantius</name>
    <dbReference type="NCBI Taxonomy" id="3073814"/>
    <lineage>
        <taxon>Bacteria</taxon>
        <taxon>Pseudomonadati</taxon>
        <taxon>Pseudomonadota</taxon>
        <taxon>Alphaproteobacteria</taxon>
        <taxon>Rhodobacterales</taxon>
        <taxon>Paracoccaceae</taxon>
        <taxon>Paracoccus</taxon>
    </lineage>
</organism>
<dbReference type="RefSeq" id="WP_311158463.1">
    <property type="nucleotide sequence ID" value="NZ_JAVQLW010000001.1"/>
</dbReference>
<sequence length="91" mass="10181">MSPPRSDLTPLRLIWLAIALLGGVMALWRGEVLWHGARGTEMVAQVALGLWCMVETMVRRNWAAFLTYPALALGIGCALPLYLFIRSRRIT</sequence>
<gene>
    <name evidence="2" type="ORF">RGQ15_01610</name>
</gene>
<protein>
    <submittedName>
        <fullName evidence="2">DUF2834 domain-containing protein</fullName>
    </submittedName>
</protein>
<name>A0ABU2HNR7_9RHOB</name>
<evidence type="ECO:0000256" key="1">
    <source>
        <dbReference type="SAM" id="Phobius"/>
    </source>
</evidence>
<evidence type="ECO:0000313" key="3">
    <source>
        <dbReference type="Proteomes" id="UP001269144"/>
    </source>
</evidence>
<dbReference type="Proteomes" id="UP001269144">
    <property type="component" value="Unassembled WGS sequence"/>
</dbReference>
<keyword evidence="1" id="KW-1133">Transmembrane helix</keyword>
<accession>A0ABU2HNR7</accession>
<comment type="caution">
    <text evidence="2">The sequence shown here is derived from an EMBL/GenBank/DDBJ whole genome shotgun (WGS) entry which is preliminary data.</text>
</comment>
<evidence type="ECO:0000313" key="2">
    <source>
        <dbReference type="EMBL" id="MDS9466269.1"/>
    </source>
</evidence>
<keyword evidence="1" id="KW-0472">Membrane</keyword>
<keyword evidence="3" id="KW-1185">Reference proteome</keyword>